<dbReference type="PANTHER" id="PTHR12815:SF42">
    <property type="entry name" value="BACTERIAL SURFACE ANTIGEN (D15) DOMAIN-CONTAINING PROTEIN"/>
    <property type="match status" value="1"/>
</dbReference>
<evidence type="ECO:0000256" key="3">
    <source>
        <dbReference type="ARBA" id="ARBA00023136"/>
    </source>
</evidence>
<reference evidence="5 6" key="1">
    <citation type="submission" date="2016-10" db="EMBL/GenBank/DDBJ databases">
        <authorList>
            <person name="de Groot N.N."/>
        </authorList>
    </citation>
    <scope>NUCLEOTIDE SEQUENCE [LARGE SCALE GENOMIC DNA]</scope>
    <source>
        <strain evidence="5 6">CGMCC 1.10267</strain>
    </source>
</reference>
<evidence type="ECO:0000313" key="6">
    <source>
        <dbReference type="Proteomes" id="UP000199495"/>
    </source>
</evidence>
<accession>A0A1G7VF79</accession>
<dbReference type="Gene3D" id="2.40.160.50">
    <property type="entry name" value="membrane protein fhac: a member of the omp85/tpsb transporter family"/>
    <property type="match status" value="1"/>
</dbReference>
<keyword evidence="2" id="KW-1134">Transmembrane beta strand</keyword>
<comment type="subcellular location">
    <subcellularLocation>
        <location evidence="1">Membrane</location>
    </subcellularLocation>
</comment>
<organism evidence="5 6">
    <name type="scientific">Pelagibacterium luteolum</name>
    <dbReference type="NCBI Taxonomy" id="440168"/>
    <lineage>
        <taxon>Bacteria</taxon>
        <taxon>Pseudomonadati</taxon>
        <taxon>Pseudomonadota</taxon>
        <taxon>Alphaproteobacteria</taxon>
        <taxon>Hyphomicrobiales</taxon>
        <taxon>Devosiaceae</taxon>
        <taxon>Pelagibacterium</taxon>
    </lineage>
</organism>
<dbReference type="InterPro" id="IPR000184">
    <property type="entry name" value="Bac_surfAg_D15"/>
</dbReference>
<dbReference type="PANTHER" id="PTHR12815">
    <property type="entry name" value="SORTING AND ASSEMBLY MACHINERY SAMM50 PROTEIN FAMILY MEMBER"/>
    <property type="match status" value="1"/>
</dbReference>
<dbReference type="Pfam" id="PF01103">
    <property type="entry name" value="Omp85"/>
    <property type="match status" value="1"/>
</dbReference>
<dbReference type="STRING" id="440168.SAMN04487974_10461"/>
<name>A0A1G7VF79_9HYPH</name>
<evidence type="ECO:0000313" key="5">
    <source>
        <dbReference type="EMBL" id="SDG57590.1"/>
    </source>
</evidence>
<gene>
    <name evidence="5" type="ORF">SAMN04487974_10461</name>
</gene>
<dbReference type="Proteomes" id="UP000199495">
    <property type="component" value="Unassembled WGS sequence"/>
</dbReference>
<sequence>MDQVGSVPTVKTPKHKISLAFLLAGTLLTGPALGFELFGIQFFGSQSEEDIEAVIADPRTYDITFETGAEGEVDGALRGASNLWGDREEPSSGVPGLLAKARSDYARMTAALYNLGYYGGAISILINGREASSIPPDANIPEPATIAVTVNSGPQFTFGALNVANRAPGPVPPQDEVEAPEDIGFATGEIAHATIVAQAEQRLVESWRQLGYPKAAIASRDVVADHPTRTIDVAITVDPGAYAMIGPIGVEGTTNMDPAFVVRQTGLVPGAEYDPDDLELAQQRLARLDVFRSLRIQAAEQVPANGLLPYQIIVQEQALRRFGVGATLATIDGLGVEGYWLHRNLFGQAERLRLDARVAGIGFPLETEEFDYAFGGTFTKPGIYTPDTDLVASISADRSVLPLYTQTAIGARVGIEQLFTDTISGGIGFQAQHSYFENDETFGDRTFTTVGLYGRGAFDNRDSQLDPTEGFFIEATVDPLYELEYENFIGRATLEARTYFDFGTDGNYVLAARIKGGGLLGPSLSEIPPNLLFFAGGGGSVRGYGFRSIGVDDGAGNVTGGRYLLEGSVEGRVRFNDDFGAVAFVDGGYVAADRFPGLEELRLGAGVGIRYYTALGPLRLDAAIPINPRSGDPDYALYVGIGQSF</sequence>
<dbReference type="Gene3D" id="3.10.20.310">
    <property type="entry name" value="membrane protein fhac"/>
    <property type="match status" value="1"/>
</dbReference>
<dbReference type="GO" id="GO:0019867">
    <property type="term" value="C:outer membrane"/>
    <property type="evidence" value="ECO:0007669"/>
    <property type="project" value="InterPro"/>
</dbReference>
<keyword evidence="2" id="KW-0812">Transmembrane</keyword>
<dbReference type="InterPro" id="IPR039910">
    <property type="entry name" value="D15-like"/>
</dbReference>
<protein>
    <submittedName>
        <fullName evidence="5">Autotransporter secretion outer membrane protein TamA</fullName>
    </submittedName>
</protein>
<dbReference type="AlphaFoldDB" id="A0A1G7VF79"/>
<evidence type="ECO:0000256" key="1">
    <source>
        <dbReference type="ARBA" id="ARBA00004370"/>
    </source>
</evidence>
<evidence type="ECO:0000256" key="2">
    <source>
        <dbReference type="ARBA" id="ARBA00022452"/>
    </source>
</evidence>
<keyword evidence="6" id="KW-1185">Reference proteome</keyword>
<evidence type="ECO:0000259" key="4">
    <source>
        <dbReference type="Pfam" id="PF01103"/>
    </source>
</evidence>
<dbReference type="EMBL" id="FNCS01000004">
    <property type="protein sequence ID" value="SDG57590.1"/>
    <property type="molecule type" value="Genomic_DNA"/>
</dbReference>
<feature type="domain" description="Bacterial surface antigen (D15)" evidence="4">
    <location>
        <begin position="344"/>
        <end position="645"/>
    </location>
</feature>
<proteinExistence type="predicted"/>
<keyword evidence="3" id="KW-0472">Membrane</keyword>